<evidence type="ECO:0000313" key="8">
    <source>
        <dbReference type="EMBL" id="TDQ86407.1"/>
    </source>
</evidence>
<keyword evidence="9" id="KW-1185">Reference proteome</keyword>
<organism evidence="8 9">
    <name type="scientific">Dongia mobilis</name>
    <dbReference type="NCBI Taxonomy" id="578943"/>
    <lineage>
        <taxon>Bacteria</taxon>
        <taxon>Pseudomonadati</taxon>
        <taxon>Pseudomonadota</taxon>
        <taxon>Alphaproteobacteria</taxon>
        <taxon>Rhodospirillales</taxon>
        <taxon>Dongiaceae</taxon>
        <taxon>Dongia</taxon>
    </lineage>
</organism>
<name>A0A4R6WZC2_9PROT</name>
<dbReference type="CDD" id="cd00075">
    <property type="entry name" value="HATPase"/>
    <property type="match status" value="1"/>
</dbReference>
<dbReference type="OrthoDB" id="9801651at2"/>
<proteinExistence type="predicted"/>
<keyword evidence="4" id="KW-0808">Transferase</keyword>
<dbReference type="InterPro" id="IPR036097">
    <property type="entry name" value="HisK_dim/P_sf"/>
</dbReference>
<evidence type="ECO:0000256" key="4">
    <source>
        <dbReference type="ARBA" id="ARBA00022679"/>
    </source>
</evidence>
<dbReference type="EMBL" id="SNYW01000001">
    <property type="protein sequence ID" value="TDQ86407.1"/>
    <property type="molecule type" value="Genomic_DNA"/>
</dbReference>
<feature type="compositionally biased region" description="Basic and acidic residues" evidence="6">
    <location>
        <begin position="8"/>
        <end position="17"/>
    </location>
</feature>
<evidence type="ECO:0000259" key="7">
    <source>
        <dbReference type="PROSITE" id="PS50109"/>
    </source>
</evidence>
<dbReference type="InterPro" id="IPR035965">
    <property type="entry name" value="PAS-like_dom_sf"/>
</dbReference>
<dbReference type="RefSeq" id="WP_133611521.1">
    <property type="nucleotide sequence ID" value="NZ_SNYW01000001.1"/>
</dbReference>
<dbReference type="AlphaFoldDB" id="A0A4R6WZC2"/>
<dbReference type="PANTHER" id="PTHR43047">
    <property type="entry name" value="TWO-COMPONENT HISTIDINE PROTEIN KINASE"/>
    <property type="match status" value="1"/>
</dbReference>
<dbReference type="PRINTS" id="PR00344">
    <property type="entry name" value="BCTRLSENSOR"/>
</dbReference>
<dbReference type="InterPro" id="IPR005467">
    <property type="entry name" value="His_kinase_dom"/>
</dbReference>
<keyword evidence="5 8" id="KW-0418">Kinase</keyword>
<dbReference type="Gene3D" id="1.10.287.130">
    <property type="match status" value="1"/>
</dbReference>
<evidence type="ECO:0000256" key="1">
    <source>
        <dbReference type="ARBA" id="ARBA00000085"/>
    </source>
</evidence>
<dbReference type="GO" id="GO:0005886">
    <property type="term" value="C:plasma membrane"/>
    <property type="evidence" value="ECO:0007669"/>
    <property type="project" value="TreeGrafter"/>
</dbReference>
<dbReference type="SUPFAM" id="SSF47384">
    <property type="entry name" value="Homodimeric domain of signal transducing histidine kinase"/>
    <property type="match status" value="1"/>
</dbReference>
<dbReference type="Pfam" id="PF02518">
    <property type="entry name" value="HATPase_c"/>
    <property type="match status" value="1"/>
</dbReference>
<dbReference type="PROSITE" id="PS50109">
    <property type="entry name" value="HIS_KIN"/>
    <property type="match status" value="1"/>
</dbReference>
<dbReference type="GO" id="GO:0000155">
    <property type="term" value="F:phosphorelay sensor kinase activity"/>
    <property type="evidence" value="ECO:0007669"/>
    <property type="project" value="InterPro"/>
</dbReference>
<accession>A0A4R6WZC2</accession>
<dbReference type="EC" id="2.7.13.3" evidence="2"/>
<dbReference type="InterPro" id="IPR003661">
    <property type="entry name" value="HisK_dim/P_dom"/>
</dbReference>
<dbReference type="SUPFAM" id="SSF55785">
    <property type="entry name" value="PYP-like sensor domain (PAS domain)"/>
    <property type="match status" value="1"/>
</dbReference>
<dbReference type="Pfam" id="PF00512">
    <property type="entry name" value="HisKA"/>
    <property type="match status" value="1"/>
</dbReference>
<dbReference type="InterPro" id="IPR004358">
    <property type="entry name" value="Sig_transdc_His_kin-like_C"/>
</dbReference>
<dbReference type="InterPro" id="IPR036890">
    <property type="entry name" value="HATPase_C_sf"/>
</dbReference>
<feature type="region of interest" description="Disordered" evidence="6">
    <location>
        <begin position="1"/>
        <end position="26"/>
    </location>
</feature>
<dbReference type="CDD" id="cd00082">
    <property type="entry name" value="HisKA"/>
    <property type="match status" value="1"/>
</dbReference>
<keyword evidence="3" id="KW-0597">Phosphoprotein</keyword>
<feature type="domain" description="Histidine kinase" evidence="7">
    <location>
        <begin position="200"/>
        <end position="419"/>
    </location>
</feature>
<evidence type="ECO:0000256" key="3">
    <source>
        <dbReference type="ARBA" id="ARBA00022553"/>
    </source>
</evidence>
<reference evidence="8 9" key="1">
    <citation type="submission" date="2019-03" db="EMBL/GenBank/DDBJ databases">
        <title>Genomic Encyclopedia of Type Strains, Phase III (KMG-III): the genomes of soil and plant-associated and newly described type strains.</title>
        <authorList>
            <person name="Whitman W."/>
        </authorList>
    </citation>
    <scope>NUCLEOTIDE SEQUENCE [LARGE SCALE GENOMIC DNA]</scope>
    <source>
        <strain evidence="8 9">CGMCC 1.7660</strain>
    </source>
</reference>
<evidence type="ECO:0000256" key="5">
    <source>
        <dbReference type="ARBA" id="ARBA00022777"/>
    </source>
</evidence>
<dbReference type="PANTHER" id="PTHR43047:SF72">
    <property type="entry name" value="OSMOSENSING HISTIDINE PROTEIN KINASE SLN1"/>
    <property type="match status" value="1"/>
</dbReference>
<comment type="caution">
    <text evidence="8">The sequence shown here is derived from an EMBL/GenBank/DDBJ whole genome shotgun (WGS) entry which is preliminary data.</text>
</comment>
<evidence type="ECO:0000313" key="9">
    <source>
        <dbReference type="Proteomes" id="UP000295783"/>
    </source>
</evidence>
<dbReference type="InterPro" id="IPR003594">
    <property type="entry name" value="HATPase_dom"/>
</dbReference>
<gene>
    <name evidence="8" type="ORF">A8950_0098</name>
</gene>
<evidence type="ECO:0000256" key="2">
    <source>
        <dbReference type="ARBA" id="ARBA00012438"/>
    </source>
</evidence>
<dbReference type="SMART" id="SM00388">
    <property type="entry name" value="HisKA"/>
    <property type="match status" value="1"/>
</dbReference>
<dbReference type="Gene3D" id="3.30.450.20">
    <property type="entry name" value="PAS domain"/>
    <property type="match status" value="1"/>
</dbReference>
<dbReference type="SMART" id="SM00387">
    <property type="entry name" value="HATPase_c"/>
    <property type="match status" value="1"/>
</dbReference>
<dbReference type="Proteomes" id="UP000295783">
    <property type="component" value="Unassembled WGS sequence"/>
</dbReference>
<dbReference type="GO" id="GO:0009927">
    <property type="term" value="F:histidine phosphotransfer kinase activity"/>
    <property type="evidence" value="ECO:0007669"/>
    <property type="project" value="TreeGrafter"/>
</dbReference>
<sequence length="429" mass="46129">MHPLSATRRIDFSDGHPEAPPPGGHGAAAIATITRQSSALLECVATPIVITGREDGAVLFVNAAARRLFALGSEVDLAGSPEAPHLSARYYADPSARRDLLRELAATGRVSNREIAFVSARGEHFWGLLSGQPTRFDGVLALLSSIVDISAQKARESQLAEVTNQLRAQASEMLLLNRELQRQQQMAITANRAKSDFLARMSHELRSPLNAILGFSEIIGDDLFGAAGRERYQRYAGDIHSAGKHLLALINDILDLSKVEAGRLELKYETVDVGELIRACLPIVAPLADRRGVEVTARLDPALRIEADHLRLRQMVLNLLSNAVKFTLRDGKVSIRAALREDGVEIIVADNGIGMSPEQIEVALQPFGQVTTESPYAQVGTGLGLPIVISLVELHGGGFAIDSAPNRGTTVTLILPRRQPPSGSTAQPA</sequence>
<comment type="catalytic activity">
    <reaction evidence="1">
        <text>ATP + protein L-histidine = ADP + protein N-phospho-L-histidine.</text>
        <dbReference type="EC" id="2.7.13.3"/>
    </reaction>
</comment>
<evidence type="ECO:0000256" key="6">
    <source>
        <dbReference type="SAM" id="MobiDB-lite"/>
    </source>
</evidence>
<dbReference type="InterPro" id="IPR000014">
    <property type="entry name" value="PAS"/>
</dbReference>
<dbReference type="Gene3D" id="3.30.565.10">
    <property type="entry name" value="Histidine kinase-like ATPase, C-terminal domain"/>
    <property type="match status" value="1"/>
</dbReference>
<protein>
    <recommendedName>
        <fullName evidence="2">histidine kinase</fullName>
        <ecNumber evidence="2">2.7.13.3</ecNumber>
    </recommendedName>
</protein>
<dbReference type="CDD" id="cd00130">
    <property type="entry name" value="PAS"/>
    <property type="match status" value="1"/>
</dbReference>
<dbReference type="SUPFAM" id="SSF55874">
    <property type="entry name" value="ATPase domain of HSP90 chaperone/DNA topoisomerase II/histidine kinase"/>
    <property type="match status" value="1"/>
</dbReference>